<dbReference type="PROSITE" id="PS50164">
    <property type="entry name" value="GIY_YIG"/>
    <property type="match status" value="1"/>
</dbReference>
<organism evidence="3">
    <name type="scientific">Hirsutella rhossiliensis</name>
    <dbReference type="NCBI Taxonomy" id="111463"/>
    <lineage>
        <taxon>Eukaryota</taxon>
        <taxon>Fungi</taxon>
        <taxon>Dikarya</taxon>
        <taxon>Ascomycota</taxon>
        <taxon>Pezizomycotina</taxon>
        <taxon>Sordariomycetes</taxon>
        <taxon>Hypocreomycetidae</taxon>
        <taxon>Hypocreales</taxon>
        <taxon>Ophiocordycipitaceae</taxon>
        <taxon>Hirsutella</taxon>
    </lineage>
</organism>
<dbReference type="InterPro" id="IPR000305">
    <property type="entry name" value="GIY-YIG_endonuc"/>
</dbReference>
<dbReference type="NCBIfam" id="TIGR01453">
    <property type="entry name" value="grpIintron_endo"/>
    <property type="match status" value="1"/>
</dbReference>
<dbReference type="Pfam" id="PF01541">
    <property type="entry name" value="GIY-YIG"/>
    <property type="match status" value="1"/>
</dbReference>
<dbReference type="CDD" id="cd10445">
    <property type="entry name" value="GIY-YIG_bI1_like"/>
    <property type="match status" value="1"/>
</dbReference>
<dbReference type="InterPro" id="IPR035901">
    <property type="entry name" value="GIY-YIG_endonuc_sf"/>
</dbReference>
<keyword evidence="3" id="KW-0378">Hydrolase</keyword>
<dbReference type="InterPro" id="IPR003611">
    <property type="entry name" value="NUMOD3"/>
</dbReference>
<sequence length="277" mass="32049">MLQLLSWRNSPNNIAICLYILPVYEPCCLLTSKDHNYNNHIFLKSDCDEYPNKDSNQLNSLDLHSIKDTLSTTYEPEQDPYDEDFVQKTINSNNLITVKPKYQFNQEQKLYLIDLKVTPVSHVYNLLKDRETILKEYKNKGGIYIIHNNVNGKQYVGSGKDLSKRLATYSFPSRLVDSRYIYNSILKYGHGNFSIVILYVLGNTGTFTKKNIVHKEQQYINLCKPILNLNPRAGSSMGFKHSEESKRLISEFRKGKPLPEHTKKRLSVLFSGELNPF</sequence>
<keyword evidence="3" id="KW-0255">Endonuclease</keyword>
<feature type="domain" description="GIY-YIG" evidence="2">
    <location>
        <begin position="139"/>
        <end position="229"/>
    </location>
</feature>
<reference evidence="3" key="2">
    <citation type="journal article" date="2019" name="Wei Sheng Wu Xue Bao">
        <title>Reanalysis of the mitochondrial genome of the nematophagous fungus Hirsutella rhossiliensis.</title>
        <authorList>
            <person name="Yan Q."/>
            <person name="Liu X."/>
            <person name="Zhang Y."/>
        </authorList>
    </citation>
    <scope>NUCLEOTIDE SEQUENCE</scope>
    <source>
        <strain evidence="3">OWVT-1</strain>
    </source>
</reference>
<dbReference type="Gene3D" id="3.40.1440.10">
    <property type="entry name" value="GIY-YIG endonuclease"/>
    <property type="match status" value="1"/>
</dbReference>
<dbReference type="SUPFAM" id="SSF82771">
    <property type="entry name" value="GIY-YIG endonuclease"/>
    <property type="match status" value="1"/>
</dbReference>
<protein>
    <submittedName>
        <fullName evidence="3">GIY-YIG endonuclease</fullName>
    </submittedName>
</protein>
<evidence type="ECO:0000313" key="3">
    <source>
        <dbReference type="EMBL" id="AYU58491.1"/>
    </source>
</evidence>
<dbReference type="Pfam" id="PF07460">
    <property type="entry name" value="NUMOD3"/>
    <property type="match status" value="1"/>
</dbReference>
<reference evidence="3" key="1">
    <citation type="submission" date="2018-02" db="EMBL/GenBank/DDBJ databases">
        <authorList>
            <person name="Zhang Y.-J."/>
        </authorList>
    </citation>
    <scope>NUCLEOTIDE SEQUENCE</scope>
    <source>
        <strain evidence="3">OWVT-1</strain>
    </source>
</reference>
<accession>A0A3G4R782</accession>
<dbReference type="InterPro" id="IPR006350">
    <property type="entry name" value="Intron_endoG1"/>
</dbReference>
<keyword evidence="3" id="KW-0496">Mitochondrion</keyword>
<proteinExistence type="predicted"/>
<dbReference type="SMART" id="SM00465">
    <property type="entry name" value="GIYc"/>
    <property type="match status" value="1"/>
</dbReference>
<dbReference type="EMBL" id="MG979071">
    <property type="protein sequence ID" value="AYU58491.1"/>
    <property type="molecule type" value="Genomic_DNA"/>
</dbReference>
<dbReference type="AlphaFoldDB" id="A0A3G4R782"/>
<evidence type="ECO:0000259" key="2">
    <source>
        <dbReference type="PROSITE" id="PS50164"/>
    </source>
</evidence>
<evidence type="ECO:0000256" key="1">
    <source>
        <dbReference type="ARBA" id="ARBA00010045"/>
    </source>
</evidence>
<dbReference type="GO" id="GO:0003677">
    <property type="term" value="F:DNA binding"/>
    <property type="evidence" value="ECO:0007669"/>
    <property type="project" value="InterPro"/>
</dbReference>
<keyword evidence="3" id="KW-0540">Nuclease</keyword>
<comment type="similarity">
    <text evidence="1">To endonucleases of group I introns of fungi and phage.</text>
</comment>
<geneLocation type="mitochondrion" evidence="3"/>
<gene>
    <name evidence="3" type="primary">orf277</name>
</gene>
<dbReference type="GO" id="GO:0004519">
    <property type="term" value="F:endonuclease activity"/>
    <property type="evidence" value="ECO:0007669"/>
    <property type="project" value="UniProtKB-KW"/>
</dbReference>
<name>A0A3G4R782_9HYPO</name>